<dbReference type="Gene3D" id="3.90.215.10">
    <property type="entry name" value="Gamma Fibrinogen, chain A, domain 1"/>
    <property type="match status" value="1"/>
</dbReference>
<evidence type="ECO:0000313" key="8">
    <source>
        <dbReference type="EMBL" id="CAJ0935521.1"/>
    </source>
</evidence>
<comment type="caution">
    <text evidence="8">The sequence shown here is derived from an EMBL/GenBank/DDBJ whole genome shotgun (WGS) entry which is preliminary data.</text>
</comment>
<feature type="compositionally biased region" description="Polar residues" evidence="5">
    <location>
        <begin position="122"/>
        <end position="131"/>
    </location>
</feature>
<gene>
    <name evidence="8" type="ORF">RIMI_LOCUS6348563</name>
</gene>
<evidence type="ECO:0000256" key="6">
    <source>
        <dbReference type="SAM" id="SignalP"/>
    </source>
</evidence>
<dbReference type="InterPro" id="IPR002181">
    <property type="entry name" value="Fibrinogen_a/b/g_C_dom"/>
</dbReference>
<organism evidence="8 9">
    <name type="scientific">Ranitomeya imitator</name>
    <name type="common">mimic poison frog</name>
    <dbReference type="NCBI Taxonomy" id="111125"/>
    <lineage>
        <taxon>Eukaryota</taxon>
        <taxon>Metazoa</taxon>
        <taxon>Chordata</taxon>
        <taxon>Craniata</taxon>
        <taxon>Vertebrata</taxon>
        <taxon>Euteleostomi</taxon>
        <taxon>Amphibia</taxon>
        <taxon>Batrachia</taxon>
        <taxon>Anura</taxon>
        <taxon>Neobatrachia</taxon>
        <taxon>Hyloidea</taxon>
        <taxon>Dendrobatidae</taxon>
        <taxon>Dendrobatinae</taxon>
        <taxon>Ranitomeya</taxon>
    </lineage>
</organism>
<evidence type="ECO:0000256" key="5">
    <source>
        <dbReference type="SAM" id="MobiDB-lite"/>
    </source>
</evidence>
<protein>
    <recommendedName>
        <fullName evidence="7">Fibrinogen C-terminal domain-containing protein</fullName>
    </recommendedName>
</protein>
<dbReference type="InterPro" id="IPR036056">
    <property type="entry name" value="Fibrinogen-like_C"/>
</dbReference>
<dbReference type="SUPFAM" id="SSF56496">
    <property type="entry name" value="Fibrinogen C-terminal domain-like"/>
    <property type="match status" value="1"/>
</dbReference>
<keyword evidence="9" id="KW-1185">Reference proteome</keyword>
<keyword evidence="4" id="KW-1015">Disulfide bond</keyword>
<feature type="chain" id="PRO_5047474984" description="Fibrinogen C-terminal domain-containing protein" evidence="6">
    <location>
        <begin position="19"/>
        <end position="335"/>
    </location>
</feature>
<dbReference type="Pfam" id="PF00147">
    <property type="entry name" value="Fibrinogen_C"/>
    <property type="match status" value="1"/>
</dbReference>
<keyword evidence="1" id="KW-0479">Metal-binding</keyword>
<sequence length="335" mass="36738">MLLHSLLIIALALAGGNTDICKKSSMADMKQNIQNMLECWDKDTDYSYQSNPTGGSAHGHRSCKEIKSSYSYAEDGIYTLTTEAGTSYQTYCDMTTDGGGWTLVASVHENDIKGKCTEGDRWTSQSGNNANKPKGDDNWANYATFGQPEGATSDDYKNPGYYDIVSKDLGLWHVPNKTPLWKWRKAAILRYRTDNGFFTQEGGNLFHLYNIYPVVYNGGACPANNGPAIPVVYDFGSAEKTKALYSPNGQKELVPGFVQFRAFNYEKAALALCPGVKVTGCNAEVHCIGGGGFIPEGNPRQCGDFAAFDWDGYGTHVGWSSSKEIIESAVLLFYR</sequence>
<evidence type="ECO:0000313" key="9">
    <source>
        <dbReference type="Proteomes" id="UP001176940"/>
    </source>
</evidence>
<keyword evidence="2" id="KW-0430">Lectin</keyword>
<evidence type="ECO:0000256" key="2">
    <source>
        <dbReference type="ARBA" id="ARBA00022734"/>
    </source>
</evidence>
<dbReference type="NCBIfam" id="NF040941">
    <property type="entry name" value="GGGWT_bact"/>
    <property type="match status" value="1"/>
</dbReference>
<evidence type="ECO:0000259" key="7">
    <source>
        <dbReference type="PROSITE" id="PS51406"/>
    </source>
</evidence>
<feature type="domain" description="Fibrinogen C-terminal" evidence="7">
    <location>
        <begin position="54"/>
        <end position="114"/>
    </location>
</feature>
<evidence type="ECO:0000256" key="3">
    <source>
        <dbReference type="ARBA" id="ARBA00022837"/>
    </source>
</evidence>
<keyword evidence="6" id="KW-0732">Signal</keyword>
<name>A0ABN9L9X7_9NEOB</name>
<dbReference type="PROSITE" id="PS51406">
    <property type="entry name" value="FIBRINOGEN_C_2"/>
    <property type="match status" value="1"/>
</dbReference>
<keyword evidence="3" id="KW-0106">Calcium</keyword>
<dbReference type="Proteomes" id="UP001176940">
    <property type="component" value="Unassembled WGS sequence"/>
</dbReference>
<accession>A0ABN9L9X7</accession>
<proteinExistence type="predicted"/>
<feature type="region of interest" description="Disordered" evidence="5">
    <location>
        <begin position="118"/>
        <end position="139"/>
    </location>
</feature>
<evidence type="ECO:0000256" key="4">
    <source>
        <dbReference type="ARBA" id="ARBA00023157"/>
    </source>
</evidence>
<dbReference type="PANTHER" id="PTHR16146:SF54">
    <property type="entry name" value="INTELECTIN-1 ISOFORM X1"/>
    <property type="match status" value="1"/>
</dbReference>
<evidence type="ECO:0000256" key="1">
    <source>
        <dbReference type="ARBA" id="ARBA00022723"/>
    </source>
</evidence>
<dbReference type="EMBL" id="CAUEEQ010011339">
    <property type="protein sequence ID" value="CAJ0935521.1"/>
    <property type="molecule type" value="Genomic_DNA"/>
</dbReference>
<feature type="signal peptide" evidence="6">
    <location>
        <begin position="1"/>
        <end position="18"/>
    </location>
</feature>
<dbReference type="InterPro" id="IPR014716">
    <property type="entry name" value="Fibrinogen_a/b/g_C_1"/>
</dbReference>
<dbReference type="PANTHER" id="PTHR16146">
    <property type="entry name" value="INTELECTIN"/>
    <property type="match status" value="1"/>
</dbReference>
<reference evidence="8" key="1">
    <citation type="submission" date="2023-07" db="EMBL/GenBank/DDBJ databases">
        <authorList>
            <person name="Stuckert A."/>
        </authorList>
    </citation>
    <scope>NUCLEOTIDE SEQUENCE</scope>
</reference>